<evidence type="ECO:0000256" key="11">
    <source>
        <dbReference type="ARBA" id="ARBA00022694"/>
    </source>
</evidence>
<evidence type="ECO:0000256" key="4">
    <source>
        <dbReference type="ARBA" id="ARBA00011738"/>
    </source>
</evidence>
<evidence type="ECO:0000256" key="1">
    <source>
        <dbReference type="ARBA" id="ARBA00002634"/>
    </source>
</evidence>
<dbReference type="SUPFAM" id="SSF75217">
    <property type="entry name" value="alpha/beta knot"/>
    <property type="match status" value="1"/>
</dbReference>
<evidence type="ECO:0000259" key="18">
    <source>
        <dbReference type="Pfam" id="PF01746"/>
    </source>
</evidence>
<keyword evidence="9 15" id="KW-0808">Transferase</keyword>
<gene>
    <name evidence="15" type="primary">trmD</name>
    <name evidence="19" type="ORF">A3J13_01410</name>
</gene>
<dbReference type="InterPro" id="IPR029026">
    <property type="entry name" value="tRNA_m1G_MTases_N"/>
</dbReference>
<keyword evidence="11 15" id="KW-0819">tRNA processing</keyword>
<evidence type="ECO:0000256" key="12">
    <source>
        <dbReference type="ARBA" id="ARBA00029736"/>
    </source>
</evidence>
<evidence type="ECO:0000256" key="6">
    <source>
        <dbReference type="ARBA" id="ARBA00014679"/>
    </source>
</evidence>
<dbReference type="InterPro" id="IPR016009">
    <property type="entry name" value="tRNA_MeTrfase_TRMD/TRM10"/>
</dbReference>
<evidence type="ECO:0000256" key="8">
    <source>
        <dbReference type="ARBA" id="ARBA00022603"/>
    </source>
</evidence>
<dbReference type="HAMAP" id="MF_00605">
    <property type="entry name" value="TrmD"/>
    <property type="match status" value="1"/>
</dbReference>
<evidence type="ECO:0000313" key="20">
    <source>
        <dbReference type="Proteomes" id="UP000183317"/>
    </source>
</evidence>
<dbReference type="Proteomes" id="UP000183317">
    <property type="component" value="Unassembled WGS sequence"/>
</dbReference>
<dbReference type="PANTHER" id="PTHR46417:SF1">
    <property type="entry name" value="TRNA (GUANINE-N(1)-)-METHYLTRANSFERASE"/>
    <property type="match status" value="1"/>
</dbReference>
<comment type="similarity">
    <text evidence="3 15 17">Belongs to the RNA methyltransferase TrmD family.</text>
</comment>
<name>A0A1F5MG89_9BACT</name>
<keyword evidence="8 15" id="KW-0489">Methyltransferase</keyword>
<dbReference type="GO" id="GO:0052906">
    <property type="term" value="F:tRNA (guanine(37)-N1)-methyltransferase activity"/>
    <property type="evidence" value="ECO:0007669"/>
    <property type="project" value="UniProtKB-UniRule"/>
</dbReference>
<evidence type="ECO:0000256" key="3">
    <source>
        <dbReference type="ARBA" id="ARBA00007630"/>
    </source>
</evidence>
<dbReference type="Gene3D" id="1.10.1270.20">
    <property type="entry name" value="tRNA(m1g37)methyltransferase, domain 2"/>
    <property type="match status" value="1"/>
</dbReference>
<evidence type="ECO:0000256" key="5">
    <source>
        <dbReference type="ARBA" id="ARBA00012807"/>
    </source>
</evidence>
<dbReference type="AlphaFoldDB" id="A0A1F5MG89"/>
<dbReference type="PANTHER" id="PTHR46417">
    <property type="entry name" value="TRNA (GUANINE-N(1)-)-METHYLTRANSFERASE"/>
    <property type="match status" value="1"/>
</dbReference>
<organism evidence="19 20">
    <name type="scientific">Candidatus Daviesbacteria bacterium RIFCSPLOWO2_02_FULL_36_8</name>
    <dbReference type="NCBI Taxonomy" id="1797793"/>
    <lineage>
        <taxon>Bacteria</taxon>
        <taxon>Candidatus Daviesiibacteriota</taxon>
    </lineage>
</organism>
<feature type="binding site" evidence="15 16">
    <location>
        <begin position="137"/>
        <end position="142"/>
    </location>
    <ligand>
        <name>S-adenosyl-L-methionine</name>
        <dbReference type="ChEBI" id="CHEBI:59789"/>
    </ligand>
</feature>
<feature type="domain" description="tRNA methyltransferase TRMD/TRM10-type" evidence="18">
    <location>
        <begin position="1"/>
        <end position="228"/>
    </location>
</feature>
<dbReference type="NCBIfam" id="TIGR00088">
    <property type="entry name" value="trmD"/>
    <property type="match status" value="1"/>
</dbReference>
<evidence type="ECO:0000256" key="10">
    <source>
        <dbReference type="ARBA" id="ARBA00022691"/>
    </source>
</evidence>
<keyword evidence="7 15" id="KW-0963">Cytoplasm</keyword>
<dbReference type="GO" id="GO:0005829">
    <property type="term" value="C:cytosol"/>
    <property type="evidence" value="ECO:0007669"/>
    <property type="project" value="TreeGrafter"/>
</dbReference>
<comment type="caution">
    <text evidence="19">The sequence shown here is derived from an EMBL/GenBank/DDBJ whole genome shotgun (WGS) entry which is preliminary data.</text>
</comment>
<proteinExistence type="inferred from homology"/>
<dbReference type="EC" id="2.1.1.228" evidence="5 15"/>
<protein>
    <recommendedName>
        <fullName evidence="6 15">tRNA (guanine-N(1)-)-methyltransferase</fullName>
        <ecNumber evidence="5 15">2.1.1.228</ecNumber>
    </recommendedName>
    <alternativeName>
        <fullName evidence="12 15">M1G-methyltransferase</fullName>
    </alternativeName>
    <alternativeName>
        <fullName evidence="13 15">tRNA [GM37] methyltransferase</fullName>
    </alternativeName>
</protein>
<dbReference type="Gene3D" id="3.40.1280.10">
    <property type="match status" value="1"/>
</dbReference>
<dbReference type="NCBIfam" id="NF000648">
    <property type="entry name" value="PRK00026.1"/>
    <property type="match status" value="1"/>
</dbReference>
<evidence type="ECO:0000256" key="17">
    <source>
        <dbReference type="RuleBase" id="RU003464"/>
    </source>
</evidence>
<dbReference type="FunFam" id="3.40.1280.10:FF:000001">
    <property type="entry name" value="tRNA (guanine-N(1)-)-methyltransferase"/>
    <property type="match status" value="1"/>
</dbReference>
<evidence type="ECO:0000256" key="15">
    <source>
        <dbReference type="HAMAP-Rule" id="MF_00605"/>
    </source>
</evidence>
<keyword evidence="10 15" id="KW-0949">S-adenosyl-L-methionine</keyword>
<sequence>MTISIITLFPEVFETYLSTSILGRAQKKGKVTFRLINLRDFGEGKHQIVDGRPYGGGAGMLLRADILSKALSSVVNRHSLTKNEKRKTILMSASGITYKQSKSRELSKLDHIIIVCGHYEGVDQRFIDKYVDDEISIGDFVLTGGEIPAMIIADSIVRLIPGVLKKEEAIINESFTENLLEGPQYTRPDAFEGLKVPEVLTSGNHGEVDKWRIKESLQKTKKIRPDLLTFLTKSK</sequence>
<comment type="subcellular location">
    <subcellularLocation>
        <location evidence="2 15 17">Cytoplasm</location>
    </subcellularLocation>
</comment>
<evidence type="ECO:0000256" key="2">
    <source>
        <dbReference type="ARBA" id="ARBA00004496"/>
    </source>
</evidence>
<dbReference type="InterPro" id="IPR029028">
    <property type="entry name" value="Alpha/beta_knot_MTases"/>
</dbReference>
<comment type="function">
    <text evidence="1 15 17">Specifically methylates guanosine-37 in various tRNAs.</text>
</comment>
<comment type="catalytic activity">
    <reaction evidence="14 15 17">
        <text>guanosine(37) in tRNA + S-adenosyl-L-methionine = N(1)-methylguanosine(37) in tRNA + S-adenosyl-L-homocysteine + H(+)</text>
        <dbReference type="Rhea" id="RHEA:36899"/>
        <dbReference type="Rhea" id="RHEA-COMP:10145"/>
        <dbReference type="Rhea" id="RHEA-COMP:10147"/>
        <dbReference type="ChEBI" id="CHEBI:15378"/>
        <dbReference type="ChEBI" id="CHEBI:57856"/>
        <dbReference type="ChEBI" id="CHEBI:59789"/>
        <dbReference type="ChEBI" id="CHEBI:73542"/>
        <dbReference type="ChEBI" id="CHEBI:74269"/>
        <dbReference type="EC" id="2.1.1.228"/>
    </reaction>
</comment>
<dbReference type="PIRSF" id="PIRSF000386">
    <property type="entry name" value="tRNA_mtase"/>
    <property type="match status" value="1"/>
</dbReference>
<evidence type="ECO:0000256" key="14">
    <source>
        <dbReference type="ARBA" id="ARBA00047783"/>
    </source>
</evidence>
<comment type="subunit">
    <text evidence="4 15 17">Homodimer.</text>
</comment>
<accession>A0A1F5MG89</accession>
<reference evidence="19 20" key="1">
    <citation type="journal article" date="2016" name="Nat. Commun.">
        <title>Thousands of microbial genomes shed light on interconnected biogeochemical processes in an aquifer system.</title>
        <authorList>
            <person name="Anantharaman K."/>
            <person name="Brown C.T."/>
            <person name="Hug L.A."/>
            <person name="Sharon I."/>
            <person name="Castelle C.J."/>
            <person name="Probst A.J."/>
            <person name="Thomas B.C."/>
            <person name="Singh A."/>
            <person name="Wilkins M.J."/>
            <person name="Karaoz U."/>
            <person name="Brodie E.L."/>
            <person name="Williams K.H."/>
            <person name="Hubbard S.S."/>
            <person name="Banfield J.F."/>
        </authorList>
    </citation>
    <scope>NUCLEOTIDE SEQUENCE [LARGE SCALE GENOMIC DNA]</scope>
</reference>
<evidence type="ECO:0000256" key="9">
    <source>
        <dbReference type="ARBA" id="ARBA00022679"/>
    </source>
</evidence>
<dbReference type="CDD" id="cd18080">
    <property type="entry name" value="TrmD-like"/>
    <property type="match status" value="1"/>
</dbReference>
<dbReference type="InterPro" id="IPR023148">
    <property type="entry name" value="tRNA_m1G_MeTrfase_C_sf"/>
</dbReference>
<evidence type="ECO:0000256" key="16">
    <source>
        <dbReference type="PIRSR" id="PIRSR000386-1"/>
    </source>
</evidence>
<dbReference type="EMBL" id="MFDU01000019">
    <property type="protein sequence ID" value="OGE64386.1"/>
    <property type="molecule type" value="Genomic_DNA"/>
</dbReference>
<feature type="binding site" evidence="15 16">
    <location>
        <position position="117"/>
    </location>
    <ligand>
        <name>S-adenosyl-L-methionine</name>
        <dbReference type="ChEBI" id="CHEBI:59789"/>
    </ligand>
</feature>
<evidence type="ECO:0000313" key="19">
    <source>
        <dbReference type="EMBL" id="OGE64386.1"/>
    </source>
</evidence>
<dbReference type="InterPro" id="IPR002649">
    <property type="entry name" value="tRNA_m1G_MeTrfase_TrmD"/>
</dbReference>
<dbReference type="GO" id="GO:0002939">
    <property type="term" value="P:tRNA N1-guanine methylation"/>
    <property type="evidence" value="ECO:0007669"/>
    <property type="project" value="TreeGrafter"/>
</dbReference>
<dbReference type="Pfam" id="PF01746">
    <property type="entry name" value="tRNA_m1G_MT"/>
    <property type="match status" value="1"/>
</dbReference>
<evidence type="ECO:0000256" key="7">
    <source>
        <dbReference type="ARBA" id="ARBA00022490"/>
    </source>
</evidence>
<evidence type="ECO:0000256" key="13">
    <source>
        <dbReference type="ARBA" id="ARBA00033392"/>
    </source>
</evidence>